<keyword evidence="3" id="KW-0804">Transcription</keyword>
<dbReference type="Gene3D" id="1.10.10.60">
    <property type="entry name" value="Homeodomain-like"/>
    <property type="match status" value="1"/>
</dbReference>
<evidence type="ECO:0000256" key="2">
    <source>
        <dbReference type="ARBA" id="ARBA00023125"/>
    </source>
</evidence>
<dbReference type="PROSITE" id="PS50977">
    <property type="entry name" value="HTH_TETR_2"/>
    <property type="match status" value="1"/>
</dbReference>
<evidence type="ECO:0000313" key="8">
    <source>
        <dbReference type="Proteomes" id="UP000730482"/>
    </source>
</evidence>
<dbReference type="Pfam" id="PF02909">
    <property type="entry name" value="TetR_C_1"/>
    <property type="match status" value="1"/>
</dbReference>
<reference evidence="7 8" key="1">
    <citation type="submission" date="2020-02" db="EMBL/GenBank/DDBJ databases">
        <title>Acidophilic actinobacteria isolated from forest soil.</title>
        <authorList>
            <person name="Golinska P."/>
        </authorList>
    </citation>
    <scope>NUCLEOTIDE SEQUENCE [LARGE SCALE GENOMIC DNA]</scope>
    <source>
        <strain evidence="7 8">NL8</strain>
    </source>
</reference>
<feature type="domain" description="HTH tetR-type" evidence="6">
    <location>
        <begin position="18"/>
        <end position="78"/>
    </location>
</feature>
<feature type="region of interest" description="Disordered" evidence="5">
    <location>
        <begin position="236"/>
        <end position="257"/>
    </location>
</feature>
<accession>A0ABS5KRR4</accession>
<dbReference type="SUPFAM" id="SSF48498">
    <property type="entry name" value="Tetracyclin repressor-like, C-terminal domain"/>
    <property type="match status" value="1"/>
</dbReference>
<feature type="compositionally biased region" description="Polar residues" evidence="5">
    <location>
        <begin position="243"/>
        <end position="257"/>
    </location>
</feature>
<keyword evidence="8" id="KW-1185">Reference proteome</keyword>
<sequence>MAKTTRSSERSSQRRVDALTRERIVEAAIDLLDSQGEGGLTFRALAARLETGHGAIQWHIANKNELLQAAADAVISSAVTGVADGVTPPERIRGIALAVFDAIDAHPWVGTELSREPWQPAVLRIFEGVGGQLHALGVPQGARFDAASTLLNFILGLAGQYAAGARLIGHATDRQAFLADLAARWSDLDPARYPFAHQVAPQLRDHDDREQFLAGVDLILAGMTAPGYPGGGVPCPIRPAEGTTKTPDASAVNTPSA</sequence>
<dbReference type="InterPro" id="IPR001647">
    <property type="entry name" value="HTH_TetR"/>
</dbReference>
<evidence type="ECO:0000259" key="6">
    <source>
        <dbReference type="PROSITE" id="PS50977"/>
    </source>
</evidence>
<dbReference type="PANTHER" id="PTHR30055:SF151">
    <property type="entry name" value="TRANSCRIPTIONAL REGULATORY PROTEIN"/>
    <property type="match status" value="1"/>
</dbReference>
<dbReference type="Pfam" id="PF00440">
    <property type="entry name" value="TetR_N"/>
    <property type="match status" value="1"/>
</dbReference>
<keyword evidence="1" id="KW-0805">Transcription regulation</keyword>
<dbReference type="InterPro" id="IPR036271">
    <property type="entry name" value="Tet_transcr_reg_TetR-rel_C_sf"/>
</dbReference>
<evidence type="ECO:0000256" key="5">
    <source>
        <dbReference type="SAM" id="MobiDB-lite"/>
    </source>
</evidence>
<dbReference type="EMBL" id="JAAFYZ010000054">
    <property type="protein sequence ID" value="MBS2548714.1"/>
    <property type="molecule type" value="Genomic_DNA"/>
</dbReference>
<protein>
    <submittedName>
        <fullName evidence="7">TetR family transcriptional regulator</fullName>
    </submittedName>
</protein>
<dbReference type="RefSeq" id="WP_212010289.1">
    <property type="nucleotide sequence ID" value="NZ_JAAFYZ010000054.1"/>
</dbReference>
<evidence type="ECO:0000313" key="7">
    <source>
        <dbReference type="EMBL" id="MBS2548714.1"/>
    </source>
</evidence>
<evidence type="ECO:0000256" key="1">
    <source>
        <dbReference type="ARBA" id="ARBA00023015"/>
    </source>
</evidence>
<dbReference type="SUPFAM" id="SSF46689">
    <property type="entry name" value="Homeodomain-like"/>
    <property type="match status" value="1"/>
</dbReference>
<proteinExistence type="predicted"/>
<evidence type="ECO:0000256" key="3">
    <source>
        <dbReference type="ARBA" id="ARBA00023163"/>
    </source>
</evidence>
<dbReference type="InterPro" id="IPR050109">
    <property type="entry name" value="HTH-type_TetR-like_transc_reg"/>
</dbReference>
<organism evidence="7 8">
    <name type="scientific">Catenulispora pinistramenti</name>
    <dbReference type="NCBI Taxonomy" id="2705254"/>
    <lineage>
        <taxon>Bacteria</taxon>
        <taxon>Bacillati</taxon>
        <taxon>Actinomycetota</taxon>
        <taxon>Actinomycetes</taxon>
        <taxon>Catenulisporales</taxon>
        <taxon>Catenulisporaceae</taxon>
        <taxon>Catenulispora</taxon>
    </lineage>
</organism>
<dbReference type="InterPro" id="IPR009057">
    <property type="entry name" value="Homeodomain-like_sf"/>
</dbReference>
<gene>
    <name evidence="7" type="ORF">KGQ19_17750</name>
</gene>
<dbReference type="InterPro" id="IPR004111">
    <property type="entry name" value="Repressor_TetR_C"/>
</dbReference>
<dbReference type="Gene3D" id="1.10.357.10">
    <property type="entry name" value="Tetracycline Repressor, domain 2"/>
    <property type="match status" value="1"/>
</dbReference>
<name>A0ABS5KRR4_9ACTN</name>
<dbReference type="PANTHER" id="PTHR30055">
    <property type="entry name" value="HTH-TYPE TRANSCRIPTIONAL REGULATOR RUTR"/>
    <property type="match status" value="1"/>
</dbReference>
<dbReference type="Proteomes" id="UP000730482">
    <property type="component" value="Unassembled WGS sequence"/>
</dbReference>
<comment type="caution">
    <text evidence="7">The sequence shown here is derived from an EMBL/GenBank/DDBJ whole genome shotgun (WGS) entry which is preliminary data.</text>
</comment>
<keyword evidence="2 4" id="KW-0238">DNA-binding</keyword>
<feature type="DNA-binding region" description="H-T-H motif" evidence="4">
    <location>
        <begin position="41"/>
        <end position="60"/>
    </location>
</feature>
<evidence type="ECO:0000256" key="4">
    <source>
        <dbReference type="PROSITE-ProRule" id="PRU00335"/>
    </source>
</evidence>